<keyword evidence="6 11" id="KW-0812">Transmembrane</keyword>
<dbReference type="GO" id="GO:0022857">
    <property type="term" value="F:transmembrane transporter activity"/>
    <property type="evidence" value="ECO:0007669"/>
    <property type="project" value="InterPro"/>
</dbReference>
<dbReference type="Pfam" id="PF02653">
    <property type="entry name" value="BPD_transp_2"/>
    <property type="match status" value="1"/>
</dbReference>
<feature type="transmembrane region" description="Helical" evidence="11">
    <location>
        <begin position="134"/>
        <end position="162"/>
    </location>
</feature>
<keyword evidence="7 11" id="KW-1133">Transmembrane helix</keyword>
<evidence type="ECO:0000256" key="5">
    <source>
        <dbReference type="ARBA" id="ARBA00022519"/>
    </source>
</evidence>
<evidence type="ECO:0000256" key="9">
    <source>
        <dbReference type="ARBA" id="ARBA00025439"/>
    </source>
</evidence>
<evidence type="ECO:0000256" key="4">
    <source>
        <dbReference type="ARBA" id="ARBA00022475"/>
    </source>
</evidence>
<protein>
    <recommendedName>
        <fullName evidence="10">Autoinducer 2 import system permease protein LsrD</fullName>
    </recommendedName>
</protein>
<feature type="transmembrane region" description="Helical" evidence="11">
    <location>
        <begin position="109"/>
        <end position="128"/>
    </location>
</feature>
<evidence type="ECO:0000256" key="7">
    <source>
        <dbReference type="ARBA" id="ARBA00022989"/>
    </source>
</evidence>
<keyword evidence="4" id="KW-1003">Cell membrane</keyword>
<evidence type="ECO:0000256" key="1">
    <source>
        <dbReference type="ARBA" id="ARBA00004651"/>
    </source>
</evidence>
<evidence type="ECO:0000313" key="12">
    <source>
        <dbReference type="EMBL" id="OQA57904.1"/>
    </source>
</evidence>
<comment type="subunit">
    <text evidence="2">The complex is composed of two ATP-binding proteins (LsrA), two transmembrane proteins (LsrC and LsrD) and a solute-binding protein (LsrB).</text>
</comment>
<dbReference type="AlphaFoldDB" id="A0A1V5SUB0"/>
<comment type="subcellular location">
    <subcellularLocation>
        <location evidence="1">Cell membrane</location>
        <topology evidence="1">Multi-pass membrane protein</topology>
    </subcellularLocation>
</comment>
<dbReference type="CDD" id="cd06579">
    <property type="entry name" value="TM_PBP1_transp_AraH_like"/>
    <property type="match status" value="1"/>
</dbReference>
<dbReference type="PANTHER" id="PTHR32196">
    <property type="entry name" value="ABC TRANSPORTER PERMEASE PROTEIN YPHD-RELATED-RELATED"/>
    <property type="match status" value="1"/>
</dbReference>
<gene>
    <name evidence="12" type="primary">rbsC_15</name>
    <name evidence="12" type="ORF">BWY41_01229</name>
</gene>
<dbReference type="PANTHER" id="PTHR32196:SF71">
    <property type="entry name" value="AUTOINDUCER 2 IMPORT SYSTEM PERMEASE PROTEIN LSRD"/>
    <property type="match status" value="1"/>
</dbReference>
<accession>A0A1V5SUB0</accession>
<evidence type="ECO:0000256" key="10">
    <source>
        <dbReference type="ARBA" id="ARBA00039381"/>
    </source>
</evidence>
<reference evidence="12" key="1">
    <citation type="submission" date="2017-02" db="EMBL/GenBank/DDBJ databases">
        <title>Delving into the versatile metabolic prowess of the omnipresent phylum Bacteroidetes.</title>
        <authorList>
            <person name="Nobu M.K."/>
            <person name="Mei R."/>
            <person name="Narihiro T."/>
            <person name="Kuroda K."/>
            <person name="Liu W.-T."/>
        </authorList>
    </citation>
    <scope>NUCLEOTIDE SEQUENCE</scope>
    <source>
        <strain evidence="12">ADurb.Bin276</strain>
    </source>
</reference>
<keyword evidence="3" id="KW-0813">Transport</keyword>
<name>A0A1V5SUB0_9BACT</name>
<comment type="caution">
    <text evidence="12">The sequence shown here is derived from an EMBL/GenBank/DDBJ whole genome shotgun (WGS) entry which is preliminary data.</text>
</comment>
<evidence type="ECO:0000256" key="2">
    <source>
        <dbReference type="ARBA" id="ARBA00011262"/>
    </source>
</evidence>
<keyword evidence="5" id="KW-0997">Cell inner membrane</keyword>
<evidence type="ECO:0000256" key="11">
    <source>
        <dbReference type="SAM" id="Phobius"/>
    </source>
</evidence>
<feature type="transmembrane region" description="Helical" evidence="11">
    <location>
        <begin position="229"/>
        <end position="249"/>
    </location>
</feature>
<dbReference type="InterPro" id="IPR001851">
    <property type="entry name" value="ABC_transp_permease"/>
</dbReference>
<feature type="transmembrane region" description="Helical" evidence="11">
    <location>
        <begin position="30"/>
        <end position="47"/>
    </location>
</feature>
<evidence type="ECO:0000256" key="6">
    <source>
        <dbReference type="ARBA" id="ARBA00022692"/>
    </source>
</evidence>
<dbReference type="EMBL" id="MWBQ01000085">
    <property type="protein sequence ID" value="OQA57904.1"/>
    <property type="molecule type" value="Genomic_DNA"/>
</dbReference>
<proteinExistence type="predicted"/>
<dbReference type="GO" id="GO:0005886">
    <property type="term" value="C:plasma membrane"/>
    <property type="evidence" value="ECO:0007669"/>
    <property type="project" value="UniProtKB-SubCell"/>
</dbReference>
<feature type="transmembrane region" description="Helical" evidence="11">
    <location>
        <begin position="54"/>
        <end position="78"/>
    </location>
</feature>
<feature type="transmembrane region" description="Helical" evidence="11">
    <location>
        <begin position="183"/>
        <end position="199"/>
    </location>
</feature>
<feature type="transmembrane region" description="Helical" evidence="11">
    <location>
        <begin position="270"/>
        <end position="298"/>
    </location>
</feature>
<dbReference type="Proteomes" id="UP000485569">
    <property type="component" value="Unassembled WGS sequence"/>
</dbReference>
<feature type="transmembrane region" description="Helical" evidence="11">
    <location>
        <begin position="84"/>
        <end position="102"/>
    </location>
</feature>
<keyword evidence="8 11" id="KW-0472">Membrane</keyword>
<comment type="function">
    <text evidence="9">Part of the ABC transporter complex LsrABCD involved in autoinducer 2 (AI-2) import. Probably responsible for the translocation of the substrate across the membrane.</text>
</comment>
<evidence type="ECO:0000256" key="8">
    <source>
        <dbReference type="ARBA" id="ARBA00023136"/>
    </source>
</evidence>
<evidence type="ECO:0000256" key="3">
    <source>
        <dbReference type="ARBA" id="ARBA00022448"/>
    </source>
</evidence>
<sequence length="339" mass="36637">MKNIPNHYQDNQVAIQDIPFKRKFTLRYEITVILALAIIFVFFSILSPNFLGPLILPGILLIGAELGILALGQTFVIISGEIDLSIASVYGWAAVISTLLSNYGFPYPVGLIIAIAFGCMIGYFNGLITQKFKIPALIATLGMMWILRGNLIGLFGGSFISYKGKESILLQSLGGRIGYFPRLFFWFVGIALLLNYILYHTRLGNWIFATGGNRETARALGVNTTRSKIASFVICSALAAFAGGVYIGRIDWFLTRIGMSSMGYGLEIEAIAASIMGGTAFTGGKGSIIAVSIAAFAFSSFKSGLILIGATGYWIDAAVAVLLILFCLLQRMGRSSNHT</sequence>
<feature type="transmembrane region" description="Helical" evidence="11">
    <location>
        <begin position="304"/>
        <end position="329"/>
    </location>
</feature>
<organism evidence="12">
    <name type="scientific">Candidatus Atribacter allofermentans</name>
    <dbReference type="NCBI Taxonomy" id="1852833"/>
    <lineage>
        <taxon>Bacteria</taxon>
        <taxon>Pseudomonadati</taxon>
        <taxon>Atribacterota</taxon>
        <taxon>Atribacteria</taxon>
        <taxon>Atribacterales</taxon>
        <taxon>Atribacteraceae</taxon>
        <taxon>Atribacter</taxon>
    </lineage>
</organism>